<proteinExistence type="predicted"/>
<name>A0AAV4N502_CAEEX</name>
<gene>
    <name evidence="1" type="ORF">CEXT_758401</name>
</gene>
<organism evidence="1 2">
    <name type="scientific">Caerostris extrusa</name>
    <name type="common">Bark spider</name>
    <name type="synonym">Caerostris bankana</name>
    <dbReference type="NCBI Taxonomy" id="172846"/>
    <lineage>
        <taxon>Eukaryota</taxon>
        <taxon>Metazoa</taxon>
        <taxon>Ecdysozoa</taxon>
        <taxon>Arthropoda</taxon>
        <taxon>Chelicerata</taxon>
        <taxon>Arachnida</taxon>
        <taxon>Araneae</taxon>
        <taxon>Araneomorphae</taxon>
        <taxon>Entelegynae</taxon>
        <taxon>Araneoidea</taxon>
        <taxon>Araneidae</taxon>
        <taxon>Caerostris</taxon>
    </lineage>
</organism>
<dbReference type="AlphaFoldDB" id="A0AAV4N502"/>
<sequence>MKHIIVPTKILALRFFVYGVKSRPIFMQPFKKNTNGNKLRSERFRVNIFPAKSVSEDEGKENAHDKNAFWRSATVHTEENFDESISAANQCQRPLAF</sequence>
<comment type="caution">
    <text evidence="1">The sequence shown here is derived from an EMBL/GenBank/DDBJ whole genome shotgun (WGS) entry which is preliminary data.</text>
</comment>
<dbReference type="EMBL" id="BPLR01002947">
    <property type="protein sequence ID" value="GIX79516.1"/>
    <property type="molecule type" value="Genomic_DNA"/>
</dbReference>
<reference evidence="1 2" key="1">
    <citation type="submission" date="2021-06" db="EMBL/GenBank/DDBJ databases">
        <title>Caerostris extrusa draft genome.</title>
        <authorList>
            <person name="Kono N."/>
            <person name="Arakawa K."/>
        </authorList>
    </citation>
    <scope>NUCLEOTIDE SEQUENCE [LARGE SCALE GENOMIC DNA]</scope>
</reference>
<protein>
    <submittedName>
        <fullName evidence="1">Uncharacterized protein</fullName>
    </submittedName>
</protein>
<evidence type="ECO:0000313" key="2">
    <source>
        <dbReference type="Proteomes" id="UP001054945"/>
    </source>
</evidence>
<dbReference type="Proteomes" id="UP001054945">
    <property type="component" value="Unassembled WGS sequence"/>
</dbReference>
<keyword evidence="2" id="KW-1185">Reference proteome</keyword>
<accession>A0AAV4N502</accession>
<evidence type="ECO:0000313" key="1">
    <source>
        <dbReference type="EMBL" id="GIX79516.1"/>
    </source>
</evidence>